<dbReference type="InterPro" id="IPR000524">
    <property type="entry name" value="Tscrpt_reg_HTH_GntR"/>
</dbReference>
<dbReference type="InterPro" id="IPR011711">
    <property type="entry name" value="GntR_C"/>
</dbReference>
<evidence type="ECO:0000313" key="5">
    <source>
        <dbReference type="EMBL" id="KIA61292.1"/>
    </source>
</evidence>
<dbReference type="SMART" id="SM00895">
    <property type="entry name" value="FCD"/>
    <property type="match status" value="1"/>
</dbReference>
<reference evidence="5 6" key="1">
    <citation type="journal article" date="2014" name="Int. J. Syst. Evol. Microbiol.">
        <title>Nocardia vulneris sp. nov., isolated from wounds of human patients in North America.</title>
        <authorList>
            <person name="Lasker B.A."/>
            <person name="Bell M."/>
            <person name="Klenk H.P."/>
            <person name="Sproer C."/>
            <person name="Schumann C."/>
            <person name="Schumann P."/>
            <person name="Brown J.M."/>
        </authorList>
    </citation>
    <scope>NUCLEOTIDE SEQUENCE [LARGE SCALE GENOMIC DNA]</scope>
    <source>
        <strain evidence="5 6">W9851</strain>
    </source>
</reference>
<dbReference type="Pfam" id="PF07729">
    <property type="entry name" value="FCD"/>
    <property type="match status" value="1"/>
</dbReference>
<evidence type="ECO:0000256" key="2">
    <source>
        <dbReference type="ARBA" id="ARBA00023125"/>
    </source>
</evidence>
<dbReference type="Gene3D" id="1.20.120.530">
    <property type="entry name" value="GntR ligand-binding domain-like"/>
    <property type="match status" value="1"/>
</dbReference>
<gene>
    <name evidence="5" type="ORF">FG87_31465</name>
</gene>
<feature type="domain" description="HTH gntR-type" evidence="4">
    <location>
        <begin position="11"/>
        <end position="78"/>
    </location>
</feature>
<evidence type="ECO:0000259" key="4">
    <source>
        <dbReference type="PROSITE" id="PS50949"/>
    </source>
</evidence>
<comment type="caution">
    <text evidence="5">The sequence shown here is derived from an EMBL/GenBank/DDBJ whole genome shotgun (WGS) entry which is preliminary data.</text>
</comment>
<keyword evidence="3" id="KW-0804">Transcription</keyword>
<dbReference type="PRINTS" id="PR00035">
    <property type="entry name" value="HTHGNTR"/>
</dbReference>
<evidence type="ECO:0000256" key="3">
    <source>
        <dbReference type="ARBA" id="ARBA00023163"/>
    </source>
</evidence>
<sequence length="223" mass="24026">MNLPLPKAARRGLANEAADVIRDAIFAGDIVPGAPLREVELAAALGVSRGSVREGLALLQREGLIRSGWHRGTAVIEVTPQDIEEVYAVRGALDRLAAISAQATASPEQLAPLDDLVEAMAAEIAGAASGPRLLALDIAFHDQIYAAAGNQRLSQAWQAVRSQVYLFQTHRVAAGYEHYRDRVIDEHRELAELLRSGDRDTLACCAEEHVDSARRSLLAHLSA</sequence>
<dbReference type="InterPro" id="IPR036388">
    <property type="entry name" value="WH-like_DNA-bd_sf"/>
</dbReference>
<dbReference type="Pfam" id="PF00392">
    <property type="entry name" value="GntR"/>
    <property type="match status" value="1"/>
</dbReference>
<dbReference type="Proteomes" id="UP000031364">
    <property type="component" value="Unassembled WGS sequence"/>
</dbReference>
<organism evidence="5 6">
    <name type="scientific">Nocardia vulneris</name>
    <dbReference type="NCBI Taxonomy" id="1141657"/>
    <lineage>
        <taxon>Bacteria</taxon>
        <taxon>Bacillati</taxon>
        <taxon>Actinomycetota</taxon>
        <taxon>Actinomycetes</taxon>
        <taxon>Mycobacteriales</taxon>
        <taxon>Nocardiaceae</taxon>
        <taxon>Nocardia</taxon>
    </lineage>
</organism>
<keyword evidence="2" id="KW-0238">DNA-binding</keyword>
<dbReference type="PANTHER" id="PTHR43537:SF5">
    <property type="entry name" value="UXU OPERON TRANSCRIPTIONAL REGULATOR"/>
    <property type="match status" value="1"/>
</dbReference>
<dbReference type="InterPro" id="IPR036390">
    <property type="entry name" value="WH_DNA-bd_sf"/>
</dbReference>
<evidence type="ECO:0000313" key="6">
    <source>
        <dbReference type="Proteomes" id="UP000031364"/>
    </source>
</evidence>
<dbReference type="EMBL" id="JNFP01000047">
    <property type="protein sequence ID" value="KIA61292.1"/>
    <property type="molecule type" value="Genomic_DNA"/>
</dbReference>
<proteinExistence type="predicted"/>
<dbReference type="PROSITE" id="PS50949">
    <property type="entry name" value="HTH_GNTR"/>
    <property type="match status" value="1"/>
</dbReference>
<evidence type="ECO:0000256" key="1">
    <source>
        <dbReference type="ARBA" id="ARBA00023015"/>
    </source>
</evidence>
<keyword evidence="1" id="KW-0805">Transcription regulation</keyword>
<keyword evidence="6" id="KW-1185">Reference proteome</keyword>
<protein>
    <submittedName>
        <fullName evidence="5">GntR family transcriptional regulator</fullName>
    </submittedName>
</protein>
<dbReference type="SUPFAM" id="SSF46785">
    <property type="entry name" value="Winged helix' DNA-binding domain"/>
    <property type="match status" value="1"/>
</dbReference>
<dbReference type="SUPFAM" id="SSF48008">
    <property type="entry name" value="GntR ligand-binding domain-like"/>
    <property type="match status" value="1"/>
</dbReference>
<dbReference type="SMART" id="SM00345">
    <property type="entry name" value="HTH_GNTR"/>
    <property type="match status" value="1"/>
</dbReference>
<accession>A0ABR4Z8C4</accession>
<dbReference type="Gene3D" id="1.10.10.10">
    <property type="entry name" value="Winged helix-like DNA-binding domain superfamily/Winged helix DNA-binding domain"/>
    <property type="match status" value="1"/>
</dbReference>
<dbReference type="InterPro" id="IPR008920">
    <property type="entry name" value="TF_FadR/GntR_C"/>
</dbReference>
<dbReference type="RefSeq" id="WP_043677789.1">
    <property type="nucleotide sequence ID" value="NZ_BDCI01000047.1"/>
</dbReference>
<name>A0ABR4Z8C4_9NOCA</name>
<dbReference type="PANTHER" id="PTHR43537">
    <property type="entry name" value="TRANSCRIPTIONAL REGULATOR, GNTR FAMILY"/>
    <property type="match status" value="1"/>
</dbReference>